<evidence type="ECO:0000256" key="1">
    <source>
        <dbReference type="SAM" id="MobiDB-lite"/>
    </source>
</evidence>
<dbReference type="Proteomes" id="UP000299102">
    <property type="component" value="Unassembled WGS sequence"/>
</dbReference>
<evidence type="ECO:0000313" key="3">
    <source>
        <dbReference type="Proteomes" id="UP000299102"/>
    </source>
</evidence>
<protein>
    <submittedName>
        <fullName evidence="2">Uncharacterized protein</fullName>
    </submittedName>
</protein>
<reference evidence="2 3" key="1">
    <citation type="journal article" date="2019" name="Commun. Biol.">
        <title>The bagworm genome reveals a unique fibroin gene that provides high tensile strength.</title>
        <authorList>
            <person name="Kono N."/>
            <person name="Nakamura H."/>
            <person name="Ohtoshi R."/>
            <person name="Tomita M."/>
            <person name="Numata K."/>
            <person name="Arakawa K."/>
        </authorList>
    </citation>
    <scope>NUCLEOTIDE SEQUENCE [LARGE SCALE GENOMIC DNA]</scope>
</reference>
<feature type="compositionally biased region" description="Polar residues" evidence="1">
    <location>
        <begin position="134"/>
        <end position="145"/>
    </location>
</feature>
<comment type="caution">
    <text evidence="2">The sequence shown here is derived from an EMBL/GenBank/DDBJ whole genome shotgun (WGS) entry which is preliminary data.</text>
</comment>
<dbReference type="EMBL" id="BGZK01000003">
    <property type="protein sequence ID" value="GBO99605.1"/>
    <property type="molecule type" value="Genomic_DNA"/>
</dbReference>
<feature type="region of interest" description="Disordered" evidence="1">
    <location>
        <begin position="134"/>
        <end position="153"/>
    </location>
</feature>
<proteinExistence type="predicted"/>
<organism evidence="2 3">
    <name type="scientific">Eumeta variegata</name>
    <name type="common">Bagworm moth</name>
    <name type="synonym">Eumeta japonica</name>
    <dbReference type="NCBI Taxonomy" id="151549"/>
    <lineage>
        <taxon>Eukaryota</taxon>
        <taxon>Metazoa</taxon>
        <taxon>Ecdysozoa</taxon>
        <taxon>Arthropoda</taxon>
        <taxon>Hexapoda</taxon>
        <taxon>Insecta</taxon>
        <taxon>Pterygota</taxon>
        <taxon>Neoptera</taxon>
        <taxon>Endopterygota</taxon>
        <taxon>Lepidoptera</taxon>
        <taxon>Glossata</taxon>
        <taxon>Ditrysia</taxon>
        <taxon>Tineoidea</taxon>
        <taxon>Psychidae</taxon>
        <taxon>Oiketicinae</taxon>
        <taxon>Eumeta</taxon>
    </lineage>
</organism>
<sequence length="201" mass="21544">MKIPLASSLESCGGAPCAVTVTEIFGDPLPSISPSPLPTISAIPAPCRQPVPTPLVHSFLHQISYCEYFYTRGRQRIGARIQLKRSGAINNGSSIPVGLALTRSNENAGALASFCENLRGSPEVVRRHEIQTVKKSTSQSGTTDRQALRQGIEGTGLSRRVGIRLRRGTGEVRSFERARGRPPSWDSPEPATTSRGAVVLA</sequence>
<name>A0A4C1SCN0_EUMVA</name>
<evidence type="ECO:0000313" key="2">
    <source>
        <dbReference type="EMBL" id="GBO99605.1"/>
    </source>
</evidence>
<accession>A0A4C1SCN0</accession>
<keyword evidence="3" id="KW-1185">Reference proteome</keyword>
<gene>
    <name evidence="2" type="ORF">EVAR_741_1</name>
</gene>
<feature type="region of interest" description="Disordered" evidence="1">
    <location>
        <begin position="171"/>
        <end position="201"/>
    </location>
</feature>
<dbReference type="AlphaFoldDB" id="A0A4C1SCN0"/>